<name>A0ABN8YBF8_RANTA</name>
<reference evidence="2" key="1">
    <citation type="submission" date="2023-04" db="EMBL/GenBank/DDBJ databases">
        <authorList>
            <consortium name="ELIXIR-Norway"/>
        </authorList>
    </citation>
    <scope>NUCLEOTIDE SEQUENCE [LARGE SCALE GENOMIC DNA]</scope>
</reference>
<keyword evidence="1" id="KW-0732">Signal</keyword>
<sequence>MCMLSHQLCPCVTLWTVACQASLSMECSRREYWSELPCCSPGDLPIPRIKPMFDLTGEKKWFRSLGWEEHLEEGRATHFSILPWRIPWTEKPGRLRPHGSIYQIVTTFRQPAFVESLLYDCVWIWFIFCFSKRECVSHNGFSRMHHVNLALKDDFIAKSV</sequence>
<evidence type="ECO:0000256" key="1">
    <source>
        <dbReference type="SAM" id="SignalP"/>
    </source>
</evidence>
<dbReference type="Proteomes" id="UP001176941">
    <property type="component" value="Chromosome 18"/>
</dbReference>
<gene>
    <name evidence="2" type="ORF">MRATA1EN1_LOCUS7889</name>
</gene>
<evidence type="ECO:0000313" key="2">
    <source>
        <dbReference type="EMBL" id="CAI9158927.1"/>
    </source>
</evidence>
<protein>
    <recommendedName>
        <fullName evidence="4">Secreted protein</fullName>
    </recommendedName>
</protein>
<evidence type="ECO:0008006" key="4">
    <source>
        <dbReference type="Google" id="ProtNLM"/>
    </source>
</evidence>
<accession>A0ABN8YBF8</accession>
<proteinExistence type="predicted"/>
<evidence type="ECO:0000313" key="3">
    <source>
        <dbReference type="Proteomes" id="UP001176941"/>
    </source>
</evidence>
<dbReference type="EMBL" id="OX459954">
    <property type="protein sequence ID" value="CAI9158927.1"/>
    <property type="molecule type" value="Genomic_DNA"/>
</dbReference>
<feature type="signal peptide" evidence="1">
    <location>
        <begin position="1"/>
        <end position="24"/>
    </location>
</feature>
<organism evidence="2 3">
    <name type="scientific">Rangifer tarandus platyrhynchus</name>
    <name type="common">Svalbard reindeer</name>
    <dbReference type="NCBI Taxonomy" id="3082113"/>
    <lineage>
        <taxon>Eukaryota</taxon>
        <taxon>Metazoa</taxon>
        <taxon>Chordata</taxon>
        <taxon>Craniata</taxon>
        <taxon>Vertebrata</taxon>
        <taxon>Euteleostomi</taxon>
        <taxon>Mammalia</taxon>
        <taxon>Eutheria</taxon>
        <taxon>Laurasiatheria</taxon>
        <taxon>Artiodactyla</taxon>
        <taxon>Ruminantia</taxon>
        <taxon>Pecora</taxon>
        <taxon>Cervidae</taxon>
        <taxon>Odocoileinae</taxon>
        <taxon>Rangifer</taxon>
    </lineage>
</organism>
<feature type="chain" id="PRO_5046062591" description="Secreted protein" evidence="1">
    <location>
        <begin position="25"/>
        <end position="160"/>
    </location>
</feature>
<keyword evidence="3" id="KW-1185">Reference proteome</keyword>